<dbReference type="Proteomes" id="UP001497512">
    <property type="component" value="Chromosome 3"/>
</dbReference>
<evidence type="ECO:0000313" key="9">
    <source>
        <dbReference type="EMBL" id="CAK9219875.1"/>
    </source>
</evidence>
<evidence type="ECO:0000256" key="5">
    <source>
        <dbReference type="ARBA" id="ARBA00023157"/>
    </source>
</evidence>
<dbReference type="NCBIfam" id="TIGR01292">
    <property type="entry name" value="TRX_reduct"/>
    <property type="match status" value="1"/>
</dbReference>
<proteinExistence type="inferred from homology"/>
<comment type="catalytic activity">
    <reaction evidence="7">
        <text>[thioredoxin]-dithiol + NADP(+) = [thioredoxin]-disulfide + NADPH + H(+)</text>
        <dbReference type="Rhea" id="RHEA:20345"/>
        <dbReference type="Rhea" id="RHEA-COMP:10698"/>
        <dbReference type="Rhea" id="RHEA-COMP:10700"/>
        <dbReference type="ChEBI" id="CHEBI:15378"/>
        <dbReference type="ChEBI" id="CHEBI:29950"/>
        <dbReference type="ChEBI" id="CHEBI:50058"/>
        <dbReference type="ChEBI" id="CHEBI:57783"/>
        <dbReference type="ChEBI" id="CHEBI:58349"/>
        <dbReference type="EC" id="1.8.1.9"/>
    </reaction>
</comment>
<comment type="similarity">
    <text evidence="1">Belongs to the class-II pyridine nucleotide-disulfide oxidoreductase family.</text>
</comment>
<dbReference type="PROSITE" id="PS00573">
    <property type="entry name" value="PYRIDINE_REDOX_2"/>
    <property type="match status" value="1"/>
</dbReference>
<keyword evidence="4 7" id="KW-0560">Oxidoreductase</keyword>
<organism evidence="9 10">
    <name type="scientific">Sphagnum troendelagicum</name>
    <dbReference type="NCBI Taxonomy" id="128251"/>
    <lineage>
        <taxon>Eukaryota</taxon>
        <taxon>Viridiplantae</taxon>
        <taxon>Streptophyta</taxon>
        <taxon>Embryophyta</taxon>
        <taxon>Bryophyta</taxon>
        <taxon>Sphagnophytina</taxon>
        <taxon>Sphagnopsida</taxon>
        <taxon>Sphagnales</taxon>
        <taxon>Sphagnaceae</taxon>
        <taxon>Sphagnum</taxon>
    </lineage>
</organism>
<evidence type="ECO:0000313" key="10">
    <source>
        <dbReference type="Proteomes" id="UP001497512"/>
    </source>
</evidence>
<protein>
    <recommendedName>
        <fullName evidence="7">Thioredoxin reductase</fullName>
        <ecNumber evidence="7">1.8.1.9</ecNumber>
    </recommendedName>
</protein>
<sequence>MVASAVAAATYLAAWPASQALVERSTSCACACSSDASSPLPSSTTFYYPRIQSLLVNSRKHHHDDELGSLKRRREKSFGQQQPGNRRLQQGRRCGRVYKASAVATEEGAPATVPVGGVENLVIIGSGPAGYTAAIYAARANLKPVMFEGYQVGGVPGGQLMTTTEVENFPGFPDGITGPDLMDRMRKQAERWGAELKTEDVEFIDVKSRPFTVRSSEREVKCHSIIIATGATAKRLGLPREHEFWSRGISACAICDGASPIFKGQELAVVGGGDTATEETLYLTKYARHVHLLVQRDKLRASKAMQDRVFNNPNVTVHFNTEAIDVIDNKGQMSGLKLRDLKIGEEKTLQVRGLFYGIGHRPNSQLLDGQVELDEAGYVLVKPGSTDTSVEGVYAAGDLQDHEWRQAITAAGSGCMAALSVERYLASNNLLVEFHQQTKEEVKKKELTTEDIDMGFDITLTKHKGQYALRKLYHESPRLLGVLYTSPTCGPCRTLKPILNKVIDEFSNDIHFVEIDIEEDPEIAEAGGIMGTPCVQFFKNRERIKDIAGVKMKREYREFIEANK</sequence>
<dbReference type="InterPro" id="IPR013766">
    <property type="entry name" value="Thioredoxin_domain"/>
</dbReference>
<dbReference type="InterPro" id="IPR008255">
    <property type="entry name" value="Pyr_nucl-diS_OxRdtase_2_AS"/>
</dbReference>
<dbReference type="InterPro" id="IPR050097">
    <property type="entry name" value="Ferredoxin-NADP_redctase_2"/>
</dbReference>
<dbReference type="InterPro" id="IPR023753">
    <property type="entry name" value="FAD/NAD-binding_dom"/>
</dbReference>
<dbReference type="PRINTS" id="PR00368">
    <property type="entry name" value="FADPNR"/>
</dbReference>
<feature type="domain" description="Thioredoxin" evidence="8">
    <location>
        <begin position="436"/>
        <end position="564"/>
    </location>
</feature>
<dbReference type="Pfam" id="PF00085">
    <property type="entry name" value="Thioredoxin"/>
    <property type="match status" value="1"/>
</dbReference>
<dbReference type="EC" id="1.8.1.9" evidence="7"/>
<dbReference type="InterPro" id="IPR036249">
    <property type="entry name" value="Thioredoxin-like_sf"/>
</dbReference>
<keyword evidence="3 7" id="KW-0274">FAD</keyword>
<dbReference type="EMBL" id="OZ019895">
    <property type="protein sequence ID" value="CAK9219875.1"/>
    <property type="molecule type" value="Genomic_DNA"/>
</dbReference>
<gene>
    <name evidence="9" type="ORF">CSSPTR1EN2_LOCUS14944</name>
</gene>
<comment type="cofactor">
    <cofactor evidence="7">
        <name>FAD</name>
        <dbReference type="ChEBI" id="CHEBI:57692"/>
    </cofactor>
    <text evidence="7">Binds 1 FAD per subunit.</text>
</comment>
<keyword evidence="10" id="KW-1185">Reference proteome</keyword>
<dbReference type="InterPro" id="IPR036188">
    <property type="entry name" value="FAD/NAD-bd_sf"/>
</dbReference>
<dbReference type="PRINTS" id="PR00469">
    <property type="entry name" value="PNDRDTASEII"/>
</dbReference>
<evidence type="ECO:0000256" key="4">
    <source>
        <dbReference type="ARBA" id="ARBA00023002"/>
    </source>
</evidence>
<dbReference type="InterPro" id="IPR005982">
    <property type="entry name" value="Thioredox_Rdtase"/>
</dbReference>
<evidence type="ECO:0000256" key="6">
    <source>
        <dbReference type="ARBA" id="ARBA00023284"/>
    </source>
</evidence>
<dbReference type="Gene3D" id="3.40.30.10">
    <property type="entry name" value="Glutaredoxin"/>
    <property type="match status" value="1"/>
</dbReference>
<dbReference type="Pfam" id="PF07992">
    <property type="entry name" value="Pyr_redox_2"/>
    <property type="match status" value="1"/>
</dbReference>
<dbReference type="CDD" id="cd02949">
    <property type="entry name" value="TRX_NTR"/>
    <property type="match status" value="1"/>
</dbReference>
<reference evidence="9" key="1">
    <citation type="submission" date="2024-02" db="EMBL/GenBank/DDBJ databases">
        <authorList>
            <consortium name="ELIXIR-Norway"/>
            <consortium name="Elixir Norway"/>
        </authorList>
    </citation>
    <scope>NUCLEOTIDE SEQUENCE</scope>
</reference>
<keyword evidence="2 7" id="KW-0285">Flavoprotein</keyword>
<evidence type="ECO:0000259" key="8">
    <source>
        <dbReference type="PROSITE" id="PS51352"/>
    </source>
</evidence>
<evidence type="ECO:0000256" key="1">
    <source>
        <dbReference type="ARBA" id="ARBA00009333"/>
    </source>
</evidence>
<keyword evidence="6 7" id="KW-0676">Redox-active center</keyword>
<dbReference type="PANTHER" id="PTHR48105">
    <property type="entry name" value="THIOREDOXIN REDUCTASE 1-RELATED-RELATED"/>
    <property type="match status" value="1"/>
</dbReference>
<dbReference type="PROSITE" id="PS51352">
    <property type="entry name" value="THIOREDOXIN_2"/>
    <property type="match status" value="1"/>
</dbReference>
<dbReference type="SUPFAM" id="SSF51905">
    <property type="entry name" value="FAD/NAD(P)-binding domain"/>
    <property type="match status" value="1"/>
</dbReference>
<accession>A0ABP0UET7</accession>
<evidence type="ECO:0000256" key="7">
    <source>
        <dbReference type="RuleBase" id="RU003881"/>
    </source>
</evidence>
<keyword evidence="5" id="KW-1015">Disulfide bond</keyword>
<evidence type="ECO:0000256" key="2">
    <source>
        <dbReference type="ARBA" id="ARBA00022630"/>
    </source>
</evidence>
<evidence type="ECO:0000256" key="3">
    <source>
        <dbReference type="ARBA" id="ARBA00022827"/>
    </source>
</evidence>
<dbReference type="Gene3D" id="3.50.50.60">
    <property type="entry name" value="FAD/NAD(P)-binding domain"/>
    <property type="match status" value="2"/>
</dbReference>
<keyword evidence="7" id="KW-0521">NADP</keyword>
<dbReference type="SUPFAM" id="SSF52833">
    <property type="entry name" value="Thioredoxin-like"/>
    <property type="match status" value="1"/>
</dbReference>
<name>A0ABP0UET7_9BRYO</name>